<evidence type="ECO:0000313" key="1">
    <source>
        <dbReference type="EMBL" id="EXI81921.1"/>
    </source>
</evidence>
<dbReference type="PANTHER" id="PTHR30188:SF4">
    <property type="entry name" value="PROTEIN TRIGALACTOSYLDIACYLGLYCEROL 1, CHLOROPLASTIC"/>
    <property type="match status" value="1"/>
</dbReference>
<protein>
    <submittedName>
        <fullName evidence="1">Putative phospholipid ABC transporter permease protein MlaE</fullName>
    </submittedName>
</protein>
<name>A0A011P2U6_9PROT</name>
<comment type="caution">
    <text evidence="1">The sequence shown here is derived from an EMBL/GenBank/DDBJ whole genome shotgun (WGS) entry which is preliminary data.</text>
</comment>
<proteinExistence type="predicted"/>
<dbReference type="STRING" id="1454003.AW10_00866"/>
<dbReference type="GO" id="GO:0043190">
    <property type="term" value="C:ATP-binding cassette (ABC) transporter complex"/>
    <property type="evidence" value="ECO:0007669"/>
    <property type="project" value="InterPro"/>
</dbReference>
<dbReference type="PATRIC" id="fig|1454003.3.peg.890"/>
<dbReference type="EMBL" id="JEMX01000015">
    <property type="protein sequence ID" value="EXI81921.1"/>
    <property type="molecule type" value="Genomic_DNA"/>
</dbReference>
<accession>A0A011P2U6</accession>
<sequence>MKPPANGLPMLEAPTAERPSLLGRFGQGIIDTTTDVFLFTGDLTATLTRGLAPGNWRRTMWTEFERFFYFTGVCAIPAVMLTALLVGLGLVLQIIYWLRVTGQQGSIGDFLVLVLIRELAPIVTALIVIGRSGSVMLDEVGHLKVNGQIRMLESFGIDATDFLAIPRCFASALALFALTTIFLHTALWSGYLAASLAGLTALSLVEFADAVLSRMTLGDHLLLVVKPTLTGLVIGYVAIWHGLRVEASALGVRRALPKAFMYSLLATLLIGIAVSMVL</sequence>
<dbReference type="PANTHER" id="PTHR30188">
    <property type="entry name" value="ABC TRANSPORTER PERMEASE PROTEIN-RELATED"/>
    <property type="match status" value="1"/>
</dbReference>
<dbReference type="InterPro" id="IPR030802">
    <property type="entry name" value="Permease_MalE"/>
</dbReference>
<reference evidence="1 2" key="1">
    <citation type="submission" date="2014-02" db="EMBL/GenBank/DDBJ databases">
        <title>Expanding our view of genomic diversity in Candidatus Accumulibacter clades.</title>
        <authorList>
            <person name="Skennerton C.T."/>
            <person name="Barr J.J."/>
            <person name="Slater F.R."/>
            <person name="Bond P.L."/>
            <person name="Tyson G.W."/>
        </authorList>
    </citation>
    <scope>NUCLEOTIDE SEQUENCE [LARGE SCALE GENOMIC DNA]</scope>
    <source>
        <strain evidence="2">BA-92</strain>
    </source>
</reference>
<dbReference type="Proteomes" id="UP000021816">
    <property type="component" value="Unassembled WGS sequence"/>
</dbReference>
<dbReference type="GO" id="GO:0005548">
    <property type="term" value="F:phospholipid transporter activity"/>
    <property type="evidence" value="ECO:0007669"/>
    <property type="project" value="TreeGrafter"/>
</dbReference>
<evidence type="ECO:0000313" key="2">
    <source>
        <dbReference type="Proteomes" id="UP000021816"/>
    </source>
</evidence>
<dbReference type="Pfam" id="PF02405">
    <property type="entry name" value="MlaE"/>
    <property type="match status" value="1"/>
</dbReference>
<organism evidence="1 2">
    <name type="scientific">Candidatus Accumulibacter appositus</name>
    <dbReference type="NCBI Taxonomy" id="1454003"/>
    <lineage>
        <taxon>Bacteria</taxon>
        <taxon>Pseudomonadati</taxon>
        <taxon>Pseudomonadota</taxon>
        <taxon>Betaproteobacteria</taxon>
        <taxon>Candidatus Accumulibacter</taxon>
    </lineage>
</organism>
<gene>
    <name evidence="1" type="primary">mlaE_1</name>
    <name evidence="1" type="ORF">AW10_00866</name>
</gene>
<dbReference type="AlphaFoldDB" id="A0A011P2U6"/>